<reference evidence="2" key="1">
    <citation type="submission" date="2020-02" db="EMBL/GenBank/DDBJ databases">
        <authorList>
            <person name="Meier V. D."/>
        </authorList>
    </citation>
    <scope>NUCLEOTIDE SEQUENCE</scope>
    <source>
        <strain evidence="2">AVDCRST_MAG33</strain>
    </source>
</reference>
<sequence length="49" mass="5047">MRTARGRTATGEGFPEPDELVTGNQPETRGPGGTSGPDRRLIAIGLVPG</sequence>
<dbReference type="EMBL" id="CADCWK010000219">
    <property type="protein sequence ID" value="CAA9565011.1"/>
    <property type="molecule type" value="Genomic_DNA"/>
</dbReference>
<feature type="region of interest" description="Disordered" evidence="1">
    <location>
        <begin position="1"/>
        <end position="49"/>
    </location>
</feature>
<evidence type="ECO:0000313" key="2">
    <source>
        <dbReference type="EMBL" id="CAA9565011.1"/>
    </source>
</evidence>
<dbReference type="AlphaFoldDB" id="A0A6J4V2L6"/>
<proteinExistence type="predicted"/>
<organism evidence="2">
    <name type="scientific">uncultured Thermomicrobiales bacterium</name>
    <dbReference type="NCBI Taxonomy" id="1645740"/>
    <lineage>
        <taxon>Bacteria</taxon>
        <taxon>Pseudomonadati</taxon>
        <taxon>Thermomicrobiota</taxon>
        <taxon>Thermomicrobia</taxon>
        <taxon>Thermomicrobiales</taxon>
        <taxon>environmental samples</taxon>
    </lineage>
</organism>
<evidence type="ECO:0000256" key="1">
    <source>
        <dbReference type="SAM" id="MobiDB-lite"/>
    </source>
</evidence>
<accession>A0A6J4V2L6</accession>
<name>A0A6J4V2L6_9BACT</name>
<gene>
    <name evidence="2" type="ORF">AVDCRST_MAG33-1964</name>
</gene>
<protein>
    <submittedName>
        <fullName evidence="2">Uncharacterized protein</fullName>
    </submittedName>
</protein>